<evidence type="ECO:0000313" key="2">
    <source>
        <dbReference type="Proteomes" id="UP000323505"/>
    </source>
</evidence>
<reference evidence="1 2" key="1">
    <citation type="submission" date="2019-08" db="EMBL/GenBank/DDBJ databases">
        <title>Actinomadura sp. nov. CYP1-5 isolated from mountain soil.</title>
        <authorList>
            <person name="Songsumanus A."/>
            <person name="Kuncharoen N."/>
            <person name="Kudo T."/>
            <person name="Yuki M."/>
            <person name="Igarashi Y."/>
            <person name="Tanasupawat S."/>
        </authorList>
    </citation>
    <scope>NUCLEOTIDE SEQUENCE [LARGE SCALE GENOMIC DNA]</scope>
    <source>
        <strain evidence="1 2">CYP1-5</strain>
    </source>
</reference>
<dbReference type="RefSeq" id="WP_148765451.1">
    <property type="nucleotide sequence ID" value="NZ_VSRQ01000007.1"/>
</dbReference>
<accession>A0A5D3F9W4</accession>
<evidence type="ECO:0000313" key="1">
    <source>
        <dbReference type="EMBL" id="TYK45111.1"/>
    </source>
</evidence>
<name>A0A5D3F9W4_9ACTN</name>
<proteinExistence type="predicted"/>
<protein>
    <submittedName>
        <fullName evidence="1">Helix-turn-helix domain-containing protein</fullName>
    </submittedName>
</protein>
<organism evidence="1 2">
    <name type="scientific">Actinomadura decatromicini</name>
    <dbReference type="NCBI Taxonomy" id="2604572"/>
    <lineage>
        <taxon>Bacteria</taxon>
        <taxon>Bacillati</taxon>
        <taxon>Actinomycetota</taxon>
        <taxon>Actinomycetes</taxon>
        <taxon>Streptosporangiales</taxon>
        <taxon>Thermomonosporaceae</taxon>
        <taxon>Actinomadura</taxon>
    </lineage>
</organism>
<keyword evidence="2" id="KW-1185">Reference proteome</keyword>
<dbReference type="AlphaFoldDB" id="A0A5D3F9W4"/>
<gene>
    <name evidence="1" type="ORF">FXF68_30990</name>
</gene>
<dbReference type="Proteomes" id="UP000323505">
    <property type="component" value="Unassembled WGS sequence"/>
</dbReference>
<sequence>METAPSIPTAEPVEPMSAEPAFMDVPDVVVILGRSKEYLYAGLREGRFPGVKFGRTWGIPRAFIRSFIADVVELGLTTSFEDYAAKWIAQAREGVATVTEVAA</sequence>
<comment type="caution">
    <text evidence="1">The sequence shown here is derived from an EMBL/GenBank/DDBJ whole genome shotgun (WGS) entry which is preliminary data.</text>
</comment>
<dbReference type="EMBL" id="VSRQ01000007">
    <property type="protein sequence ID" value="TYK45111.1"/>
    <property type="molecule type" value="Genomic_DNA"/>
</dbReference>